<dbReference type="InterPro" id="IPR001647">
    <property type="entry name" value="HTH_TetR"/>
</dbReference>
<gene>
    <name evidence="7" type="ORF">CHH67_10615</name>
    <name evidence="6" type="ORF">GNP94_17920</name>
</gene>
<feature type="domain" description="HTH tetR-type" evidence="5">
    <location>
        <begin position="8"/>
        <end position="68"/>
    </location>
</feature>
<dbReference type="PANTHER" id="PTHR30055">
    <property type="entry name" value="HTH-TYPE TRANSCRIPTIONAL REGULATOR RUTR"/>
    <property type="match status" value="1"/>
</dbReference>
<evidence type="ECO:0000256" key="3">
    <source>
        <dbReference type="ARBA" id="ARBA00023163"/>
    </source>
</evidence>
<dbReference type="SUPFAM" id="SSF46689">
    <property type="entry name" value="Homeodomain-like"/>
    <property type="match status" value="1"/>
</dbReference>
<dbReference type="Pfam" id="PF00440">
    <property type="entry name" value="TetR_N"/>
    <property type="match status" value="1"/>
</dbReference>
<dbReference type="Gene3D" id="1.10.357.10">
    <property type="entry name" value="Tetracycline Repressor, domain 2"/>
    <property type="match status" value="1"/>
</dbReference>
<dbReference type="SUPFAM" id="SSF48498">
    <property type="entry name" value="Tetracyclin repressor-like, C-terminal domain"/>
    <property type="match status" value="1"/>
</dbReference>
<dbReference type="PRINTS" id="PR00455">
    <property type="entry name" value="HTHTETR"/>
</dbReference>
<dbReference type="Proteomes" id="UP000215596">
    <property type="component" value="Unassembled WGS sequence"/>
</dbReference>
<name>A0A268EVJ9_9BACL</name>
<evidence type="ECO:0000256" key="1">
    <source>
        <dbReference type="ARBA" id="ARBA00023015"/>
    </source>
</evidence>
<dbReference type="InterPro" id="IPR050109">
    <property type="entry name" value="HTH-type_TetR-like_transc_reg"/>
</dbReference>
<dbReference type="GO" id="GO:0000976">
    <property type="term" value="F:transcription cis-regulatory region binding"/>
    <property type="evidence" value="ECO:0007669"/>
    <property type="project" value="TreeGrafter"/>
</dbReference>
<dbReference type="OrthoDB" id="9814703at2"/>
<keyword evidence="2 4" id="KW-0238">DNA-binding</keyword>
<evidence type="ECO:0000313" key="9">
    <source>
        <dbReference type="Proteomes" id="UP000435177"/>
    </source>
</evidence>
<dbReference type="InterPro" id="IPR009057">
    <property type="entry name" value="Homeodomain-like_sf"/>
</dbReference>
<evidence type="ECO:0000313" key="7">
    <source>
        <dbReference type="EMBL" id="PAD77152.1"/>
    </source>
</evidence>
<dbReference type="EMBL" id="NPBY01000031">
    <property type="protein sequence ID" value="PAD77152.1"/>
    <property type="molecule type" value="Genomic_DNA"/>
</dbReference>
<comment type="caution">
    <text evidence="7">The sequence shown here is derived from an EMBL/GenBank/DDBJ whole genome shotgun (WGS) entry which is preliminary data.</text>
</comment>
<evidence type="ECO:0000256" key="4">
    <source>
        <dbReference type="PROSITE-ProRule" id="PRU00335"/>
    </source>
</evidence>
<proteinExistence type="predicted"/>
<dbReference type="AlphaFoldDB" id="A0A268EVJ9"/>
<dbReference type="RefSeq" id="WP_095265156.1">
    <property type="nucleotide sequence ID" value="NZ_NPBY01000031.1"/>
</dbReference>
<evidence type="ECO:0000313" key="6">
    <source>
        <dbReference type="EMBL" id="MUG67868.1"/>
    </source>
</evidence>
<dbReference type="EMBL" id="WOAA01000018">
    <property type="protein sequence ID" value="MUG67868.1"/>
    <property type="molecule type" value="Genomic_DNA"/>
</dbReference>
<evidence type="ECO:0000313" key="8">
    <source>
        <dbReference type="Proteomes" id="UP000215596"/>
    </source>
</evidence>
<dbReference type="Proteomes" id="UP000435177">
    <property type="component" value="Unassembled WGS sequence"/>
</dbReference>
<feature type="DNA-binding region" description="H-T-H motif" evidence="4">
    <location>
        <begin position="31"/>
        <end position="50"/>
    </location>
</feature>
<evidence type="ECO:0000256" key="2">
    <source>
        <dbReference type="ARBA" id="ARBA00023125"/>
    </source>
</evidence>
<keyword evidence="3" id="KW-0804">Transcription</keyword>
<dbReference type="PANTHER" id="PTHR30055:SF234">
    <property type="entry name" value="HTH-TYPE TRANSCRIPTIONAL REGULATOR BETI"/>
    <property type="match status" value="1"/>
</dbReference>
<accession>A0A268EVJ9</accession>
<reference evidence="6 9" key="2">
    <citation type="submission" date="2019-11" db="EMBL/GenBank/DDBJ databases">
        <title>Draft genome sequences of five Paenibacillus species of dairy origin.</title>
        <authorList>
            <person name="Olajide A.M."/>
            <person name="Chen S."/>
            <person name="Lapointe G."/>
        </authorList>
    </citation>
    <scope>NUCLEOTIDE SEQUENCE [LARGE SCALE GENOMIC DNA]</scope>
    <source>
        <strain evidence="6 9">3CS1</strain>
    </source>
</reference>
<sequence length="201" mass="23221">MKQEERRQQTTRRLMEATRALIEEKGCNSITMQDIVGRSGLSKGAIFHYVKSKDEIFVWLLQEGLEETNQRFMSEIEQGHRRFEEPMQQIAESIIQYENPLNVTNKVLLYLLGKEKDPVVGEALKLYYDRSVYLSRLWIETGQRYGVIPESVEADKTAEMFTLMTLGLRIRSSIPGTEAVFKAHDITAWMTSMLNPPKEGK</sequence>
<dbReference type="InterPro" id="IPR036271">
    <property type="entry name" value="Tet_transcr_reg_TetR-rel_C_sf"/>
</dbReference>
<organism evidence="7 8">
    <name type="scientific">Paenibacillus campinasensis</name>
    <dbReference type="NCBI Taxonomy" id="66347"/>
    <lineage>
        <taxon>Bacteria</taxon>
        <taxon>Bacillati</taxon>
        <taxon>Bacillota</taxon>
        <taxon>Bacilli</taxon>
        <taxon>Bacillales</taxon>
        <taxon>Paenibacillaceae</taxon>
        <taxon>Paenibacillus</taxon>
    </lineage>
</organism>
<dbReference type="GO" id="GO:0003700">
    <property type="term" value="F:DNA-binding transcription factor activity"/>
    <property type="evidence" value="ECO:0007669"/>
    <property type="project" value="TreeGrafter"/>
</dbReference>
<protein>
    <submittedName>
        <fullName evidence="7">TetR family transcriptional regulator</fullName>
    </submittedName>
</protein>
<dbReference type="PROSITE" id="PS50977">
    <property type="entry name" value="HTH_TETR_2"/>
    <property type="match status" value="1"/>
</dbReference>
<keyword evidence="9" id="KW-1185">Reference proteome</keyword>
<reference evidence="7 8" key="1">
    <citation type="submission" date="2017-07" db="EMBL/GenBank/DDBJ databases">
        <title>Isolation and whole genome analysis of endospore-forming bacteria from heroin.</title>
        <authorList>
            <person name="Kalinowski J."/>
            <person name="Ahrens B."/>
            <person name="Al-Dilaimi A."/>
            <person name="Winkler A."/>
            <person name="Wibberg D."/>
            <person name="Schleenbecker U."/>
            <person name="Ruckert C."/>
            <person name="Wolfel R."/>
            <person name="Grass G."/>
        </authorList>
    </citation>
    <scope>NUCLEOTIDE SEQUENCE [LARGE SCALE GENOMIC DNA]</scope>
    <source>
        <strain evidence="7 8">7537-G1</strain>
    </source>
</reference>
<keyword evidence="1" id="KW-0805">Transcription regulation</keyword>
<evidence type="ECO:0000259" key="5">
    <source>
        <dbReference type="PROSITE" id="PS50977"/>
    </source>
</evidence>